<reference evidence="2" key="1">
    <citation type="submission" date="2007-04" db="EMBL/GenBank/DDBJ databases">
        <title>Complete sequence of plasmid pRSPA03 of Rhodobacter sphaeroides ATCC 17025.</title>
        <authorList>
            <consortium name="US DOE Joint Genome Institute"/>
            <person name="Copeland A."/>
            <person name="Lucas S."/>
            <person name="Lapidus A."/>
            <person name="Barry K."/>
            <person name="Detter J.C."/>
            <person name="Glavina del Rio T."/>
            <person name="Hammon N."/>
            <person name="Israni S."/>
            <person name="Dalin E."/>
            <person name="Tice H."/>
            <person name="Pitluck S."/>
            <person name="Chertkov O."/>
            <person name="Brettin T."/>
            <person name="Bruce D."/>
            <person name="Han C."/>
            <person name="Schmutz J."/>
            <person name="Larimer F."/>
            <person name="Land M."/>
            <person name="Hauser L."/>
            <person name="Kyrpides N."/>
            <person name="Kim E."/>
            <person name="Richardson P."/>
            <person name="Mackenzie C."/>
            <person name="Choudhary M."/>
            <person name="Donohue T.J."/>
            <person name="Kaplan S."/>
        </authorList>
    </citation>
    <scope>NUCLEOTIDE SEQUENCE [LARGE SCALE GENOMIC DNA]</scope>
    <source>
        <strain evidence="2">ATCC 17025</strain>
        <plasmid evidence="2">pRSPA03</plasmid>
    </source>
</reference>
<protein>
    <submittedName>
        <fullName evidence="2">Uncharacterized protein</fullName>
    </submittedName>
</protein>
<dbReference type="EMBL" id="CP000664">
    <property type="protein sequence ID" value="ABP73130.1"/>
    <property type="molecule type" value="Genomic_DNA"/>
</dbReference>
<accession>A4X0G6</accession>
<proteinExistence type="predicted"/>
<dbReference type="eggNOG" id="COG3932">
    <property type="taxonomic scope" value="Bacteria"/>
</dbReference>
<dbReference type="PANTHER" id="PTHR41795">
    <property type="entry name" value="EXOPOLYSACCHARIDE SYNTHESIS PROTEIN"/>
    <property type="match status" value="1"/>
</dbReference>
<dbReference type="HOGENOM" id="CLU_1814340_0_0_5"/>
<keyword evidence="2" id="KW-0614">Plasmid</keyword>
<dbReference type="InterPro" id="IPR010331">
    <property type="entry name" value="ExoD"/>
</dbReference>
<geneLocation type="plasmid" evidence="2">
    <name>pRSPA03</name>
</geneLocation>
<evidence type="ECO:0000256" key="1">
    <source>
        <dbReference type="SAM" id="MobiDB-lite"/>
    </source>
</evidence>
<dbReference type="PANTHER" id="PTHR41795:SF1">
    <property type="entry name" value="EXOPOLYSACCHARIDE SYNTHESIS PROTEIN"/>
    <property type="match status" value="1"/>
</dbReference>
<dbReference type="KEGG" id="rsq:Rsph17025_4283"/>
<dbReference type="AlphaFoldDB" id="A4X0G6"/>
<feature type="region of interest" description="Disordered" evidence="1">
    <location>
        <begin position="1"/>
        <end position="34"/>
    </location>
</feature>
<evidence type="ECO:0000313" key="2">
    <source>
        <dbReference type="EMBL" id="ABP73130.1"/>
    </source>
</evidence>
<sequence>MSTDKDECGSPSDPGDRRSRPPKERRRRSGILQEFAQDGTRDRVSVADLLRILDARASGASRLIFALPSVLPTPPGTSGLLGLPLVCLSSQLMLGQRPWQPRFDAERSLARADFSALVERVLPILNGRATCVCCPKRLRDVS</sequence>
<name>A4X0G6_CERS5</name>
<dbReference type="Pfam" id="PF06055">
    <property type="entry name" value="ExoD"/>
    <property type="match status" value="1"/>
</dbReference>
<feature type="compositionally biased region" description="Basic and acidic residues" evidence="1">
    <location>
        <begin position="1"/>
        <end position="22"/>
    </location>
</feature>
<gene>
    <name evidence="2" type="ordered locus">Rsph17025_4283</name>
</gene>
<dbReference type="BioCyc" id="RSPH349102:G1G8M-4420-MONOMER"/>
<organism evidence="2">
    <name type="scientific">Cereibacter sphaeroides (strain ATCC 17025 / ATH 2.4.3)</name>
    <name type="common">Rhodobacter sphaeroides</name>
    <dbReference type="NCBI Taxonomy" id="349102"/>
    <lineage>
        <taxon>Bacteria</taxon>
        <taxon>Pseudomonadati</taxon>
        <taxon>Pseudomonadota</taxon>
        <taxon>Alphaproteobacteria</taxon>
        <taxon>Rhodobacterales</taxon>
        <taxon>Paracoccaceae</taxon>
        <taxon>Cereibacter</taxon>
    </lineage>
</organism>